<evidence type="ECO:0008006" key="3">
    <source>
        <dbReference type="Google" id="ProtNLM"/>
    </source>
</evidence>
<dbReference type="HOGENOM" id="CLU_080981_1_0_9"/>
<dbReference type="Proteomes" id="UP000002294">
    <property type="component" value="Chromosome"/>
</dbReference>
<dbReference type="eggNOG" id="ENOG5032SGE">
    <property type="taxonomic scope" value="Bacteria"/>
</dbReference>
<name>C7RE63_ANAPD</name>
<accession>C7RE63</accession>
<gene>
    <name evidence="1" type="ordered locus">Apre_1455</name>
</gene>
<evidence type="ECO:0000313" key="2">
    <source>
        <dbReference type="Proteomes" id="UP000002294"/>
    </source>
</evidence>
<dbReference type="OrthoDB" id="5393676at2"/>
<sequence length="183" mass="21307">MQEDLLVFHASPVLCGIKAANLFQIRSTDLTYVRNVIKSWEEAIKLCQSCDLKFKIIAKKEKGFLVLAYRKSKLETILKDEEIKTFIRNFGYDDINLAKCLNRLAIRLKVDDFPHEIGLFLGYPLDDVKAFIKNKGKNFIVNGTWKVYYDAERKRQIFKAYNESKERCRMLIKNGGHIHELVG</sequence>
<dbReference type="RefSeq" id="WP_015778374.1">
    <property type="nucleotide sequence ID" value="NC_013171.1"/>
</dbReference>
<keyword evidence="2" id="KW-1185">Reference proteome</keyword>
<dbReference type="AlphaFoldDB" id="C7RE63"/>
<dbReference type="KEGG" id="apr:Apre_1455"/>
<evidence type="ECO:0000313" key="1">
    <source>
        <dbReference type="EMBL" id="ACV29476.1"/>
    </source>
</evidence>
<proteinExistence type="predicted"/>
<dbReference type="EMBL" id="CP001708">
    <property type="protein sequence ID" value="ACV29476.1"/>
    <property type="molecule type" value="Genomic_DNA"/>
</dbReference>
<reference evidence="1 2" key="1">
    <citation type="journal article" date="2009" name="Stand. Genomic Sci.">
        <title>Complete genome sequence of Anaerococcus prevotii type strain (PC1).</title>
        <authorList>
            <person name="Labutti K."/>
            <person name="Pukall R."/>
            <person name="Steenblock K."/>
            <person name="Glavina Del Rio T."/>
            <person name="Tice H."/>
            <person name="Copeland A."/>
            <person name="Cheng J.F."/>
            <person name="Lucas S."/>
            <person name="Chen F."/>
            <person name="Nolan M."/>
            <person name="Bruce D."/>
            <person name="Goodwin L."/>
            <person name="Pitluck S."/>
            <person name="Ivanova N."/>
            <person name="Mavromatis K."/>
            <person name="Ovchinnikova G."/>
            <person name="Pati A."/>
            <person name="Chen A."/>
            <person name="Palaniappan K."/>
            <person name="Land M."/>
            <person name="Hauser L."/>
            <person name="Chang Y.J."/>
            <person name="Jeffries C.D."/>
            <person name="Chain P."/>
            <person name="Saunders E."/>
            <person name="Brettin T."/>
            <person name="Detter J.C."/>
            <person name="Han C."/>
            <person name="Goker M."/>
            <person name="Bristow J."/>
            <person name="Eisen J.A."/>
            <person name="Markowitz V."/>
            <person name="Hugenholtz P."/>
            <person name="Kyrpides N.C."/>
            <person name="Klenk H.P."/>
            <person name="Lapidus A."/>
        </authorList>
    </citation>
    <scope>NUCLEOTIDE SEQUENCE [LARGE SCALE GENOMIC DNA]</scope>
    <source>
        <strain evidence="2">ATCC 9321 / DSM 20548 / JCM 6508 / NCTC 11806 / PC1</strain>
    </source>
</reference>
<dbReference type="Pfam" id="PF12672">
    <property type="entry name" value="DUF3793"/>
    <property type="match status" value="1"/>
</dbReference>
<dbReference type="STRING" id="525919.Apre_1455"/>
<organism evidence="1 2">
    <name type="scientific">Anaerococcus prevotii (strain ATCC 9321 / DSM 20548 / JCM 6508 / NCTC 11806 / PC1)</name>
    <name type="common">Peptostreptococcus prevotii</name>
    <name type="synonym">Peptococcus prevotii</name>
    <dbReference type="NCBI Taxonomy" id="525919"/>
    <lineage>
        <taxon>Bacteria</taxon>
        <taxon>Bacillati</taxon>
        <taxon>Bacillota</taxon>
        <taxon>Tissierellia</taxon>
        <taxon>Tissierellales</taxon>
        <taxon>Peptoniphilaceae</taxon>
        <taxon>Anaerococcus</taxon>
    </lineage>
</organism>
<protein>
    <recommendedName>
        <fullName evidence="3">DUF3793 domain-containing protein</fullName>
    </recommendedName>
</protein>
<dbReference type="InterPro" id="IPR024523">
    <property type="entry name" value="DUF3793"/>
</dbReference>